<dbReference type="InterPro" id="IPR024881">
    <property type="entry name" value="Tip"/>
</dbReference>
<dbReference type="InterPro" id="IPR057089">
    <property type="entry name" value="C2_TIP"/>
</dbReference>
<dbReference type="GO" id="GO:0005886">
    <property type="term" value="C:plasma membrane"/>
    <property type="evidence" value="ECO:0007669"/>
    <property type="project" value="TreeGrafter"/>
</dbReference>
<keyword evidence="4 9" id="KW-0732">Signal</keyword>
<gene>
    <name evidence="11" type="primary">CSON014490</name>
</gene>
<reference evidence="11" key="1">
    <citation type="submission" date="2018-07" db="EMBL/GenBank/DDBJ databases">
        <authorList>
            <person name="Quirk P.G."/>
            <person name="Krulwich T.A."/>
        </authorList>
    </citation>
    <scope>NUCLEOTIDE SEQUENCE</scope>
</reference>
<evidence type="ECO:0000256" key="4">
    <source>
        <dbReference type="ARBA" id="ARBA00022729"/>
    </source>
</evidence>
<evidence type="ECO:0000256" key="5">
    <source>
        <dbReference type="ARBA" id="ARBA00022989"/>
    </source>
</evidence>
<dbReference type="EMBL" id="UFQT01000822">
    <property type="protein sequence ID" value="SSX27389.1"/>
    <property type="molecule type" value="Genomic_DNA"/>
</dbReference>
<proteinExistence type="inferred from homology"/>
<comment type="subcellular location">
    <subcellularLocation>
        <location evidence="1">Membrane</location>
        <topology evidence="1">Single-pass type I membrane protein</topology>
    </subcellularLocation>
</comment>
<keyword evidence="6 8" id="KW-0472">Membrane</keyword>
<evidence type="ECO:0000256" key="1">
    <source>
        <dbReference type="ARBA" id="ARBA00004479"/>
    </source>
</evidence>
<evidence type="ECO:0000256" key="9">
    <source>
        <dbReference type="SAM" id="SignalP"/>
    </source>
</evidence>
<dbReference type="PANTHER" id="PTHR13412:SF0">
    <property type="entry name" value="T-CELL IMMUNOMODULATORY PROTEIN"/>
    <property type="match status" value="1"/>
</dbReference>
<dbReference type="PANTHER" id="PTHR13412">
    <property type="entry name" value="T-CELL IMMUNOMODULATORY PROTEIN HOMOLOG"/>
    <property type="match status" value="1"/>
</dbReference>
<sequence length="624" mass="71661">MKINSEFISSRQFLKRFVIYILFVLDLKVLCSDTNNNITHLAFDGIRDGLPAAYGDFNSDELTDIFIITNNQQRVQILYGSSDSDQLFKPGFQCNFNHYDDRKITSVVPGDFDGDAFMDILITLEHEDRENYRDIFIIYGSDSEEFNCTEDTKKPVIKKMYGEPLVLDYNHDMSVDLFGLDHEKKRKFWIFGNRSKEPEVIDMEWHDQPVKNIRIPHSHAIVDINHDFNADLIISCEEGYEIWYGKPDKGFQFDQAIQLEKLQGPLLGLLSSGFYGQSVFMDVELEGRINMVVPVCWTSDCKNASLLVWDFNRKLYPYVVPISLKNPTTGDFWLFAHEKNQLYEETVTLRVGDFNLDGYPDILATLMHGGIKQTYLLKNEPYHGANHEKTLSRKFEVQWNNGFKDYGNNIIQGSFFDFYQDGTLDVILVQKNGNQYQPFAFRNSLDYDANFIKAIVLTGLKNKKSPSSMTPLGKHRRYYGSNLPGPRIEFNTTTQEGDKQHGTAAQLSQSAYCALQLPYTVFGLGRTPNFVDSLTVGLYTRHKHHSQVIPNSQIIVVPSPVDKPDQWQVQLFVTPSKLILKSVFAMSGVCLAILLIIIGLHFKEKREDKLEKLAEAHRFHFDAM</sequence>
<evidence type="ECO:0000259" key="10">
    <source>
        <dbReference type="Pfam" id="PF23122"/>
    </source>
</evidence>
<accession>A0A336MEN4</accession>
<keyword evidence="5 8" id="KW-1133">Transmembrane helix</keyword>
<dbReference type="InterPro" id="IPR028994">
    <property type="entry name" value="Integrin_alpha_N"/>
</dbReference>
<evidence type="ECO:0000256" key="8">
    <source>
        <dbReference type="SAM" id="Phobius"/>
    </source>
</evidence>
<evidence type="ECO:0000256" key="2">
    <source>
        <dbReference type="ARBA" id="ARBA00006496"/>
    </source>
</evidence>
<comment type="similarity">
    <text evidence="2">Belongs to the TIP family.</text>
</comment>
<organism evidence="11">
    <name type="scientific">Culicoides sonorensis</name>
    <name type="common">Biting midge</name>
    <dbReference type="NCBI Taxonomy" id="179676"/>
    <lineage>
        <taxon>Eukaryota</taxon>
        <taxon>Metazoa</taxon>
        <taxon>Ecdysozoa</taxon>
        <taxon>Arthropoda</taxon>
        <taxon>Hexapoda</taxon>
        <taxon>Insecta</taxon>
        <taxon>Pterygota</taxon>
        <taxon>Neoptera</taxon>
        <taxon>Endopterygota</taxon>
        <taxon>Diptera</taxon>
        <taxon>Nematocera</taxon>
        <taxon>Chironomoidea</taxon>
        <taxon>Ceratopogonidae</taxon>
        <taxon>Ceratopogoninae</taxon>
        <taxon>Culicoides</taxon>
        <taxon>Monoculicoides</taxon>
    </lineage>
</organism>
<feature type="transmembrane region" description="Helical" evidence="8">
    <location>
        <begin position="578"/>
        <end position="602"/>
    </location>
</feature>
<name>A0A336MEN4_CULSO</name>
<evidence type="ECO:0000256" key="3">
    <source>
        <dbReference type="ARBA" id="ARBA00022692"/>
    </source>
</evidence>
<feature type="chain" id="PRO_5016468160" evidence="9">
    <location>
        <begin position="32"/>
        <end position="624"/>
    </location>
</feature>
<dbReference type="OMA" id="PGDWIPW"/>
<dbReference type="VEuPathDB" id="VectorBase:CSON014490"/>
<feature type="signal peptide" evidence="9">
    <location>
        <begin position="1"/>
        <end position="31"/>
    </location>
</feature>
<evidence type="ECO:0000313" key="11">
    <source>
        <dbReference type="EMBL" id="SSX27389.1"/>
    </source>
</evidence>
<dbReference type="Pfam" id="PF13517">
    <property type="entry name" value="FG-GAP_3"/>
    <property type="match status" value="1"/>
</dbReference>
<evidence type="ECO:0000256" key="6">
    <source>
        <dbReference type="ARBA" id="ARBA00023136"/>
    </source>
</evidence>
<dbReference type="Pfam" id="PF23122">
    <property type="entry name" value="C2_ITFG1"/>
    <property type="match status" value="1"/>
</dbReference>
<dbReference type="Gene3D" id="2.130.10.130">
    <property type="entry name" value="Integrin alpha, N-terminal"/>
    <property type="match status" value="1"/>
</dbReference>
<evidence type="ECO:0000256" key="7">
    <source>
        <dbReference type="ARBA" id="ARBA00023180"/>
    </source>
</evidence>
<dbReference type="SUPFAM" id="SSF69318">
    <property type="entry name" value="Integrin alpha N-terminal domain"/>
    <property type="match status" value="1"/>
</dbReference>
<protein>
    <submittedName>
        <fullName evidence="11">CSON014490 protein</fullName>
    </submittedName>
</protein>
<keyword evidence="7" id="KW-0325">Glycoprotein</keyword>
<feature type="domain" description="T-cell immunomodulatory protein TIP C2" evidence="10">
    <location>
        <begin position="479"/>
        <end position="572"/>
    </location>
</feature>
<keyword evidence="3 8" id="KW-0812">Transmembrane</keyword>
<dbReference type="InterPro" id="IPR013517">
    <property type="entry name" value="FG-GAP"/>
</dbReference>
<dbReference type="AlphaFoldDB" id="A0A336MEN4"/>